<proteinExistence type="predicted"/>
<dbReference type="RefSeq" id="WP_097039829.1">
    <property type="nucleotide sequence ID" value="NZ_OBQF01000002.1"/>
</dbReference>
<protein>
    <submittedName>
        <fullName evidence="1">Uncharacterized protein</fullName>
    </submittedName>
</protein>
<dbReference type="Proteomes" id="UP000219412">
    <property type="component" value="Unassembled WGS sequence"/>
</dbReference>
<organism evidence="1 2">
    <name type="scientific">Salinicoccus kekensis</name>
    <dbReference type="NCBI Taxonomy" id="714307"/>
    <lineage>
        <taxon>Bacteria</taxon>
        <taxon>Bacillati</taxon>
        <taxon>Bacillota</taxon>
        <taxon>Bacilli</taxon>
        <taxon>Bacillales</taxon>
        <taxon>Staphylococcaceae</taxon>
        <taxon>Salinicoccus</taxon>
    </lineage>
</organism>
<dbReference type="EMBL" id="OBQF01000002">
    <property type="protein sequence ID" value="SOC40634.1"/>
    <property type="molecule type" value="Genomic_DNA"/>
</dbReference>
<dbReference type="OrthoDB" id="2875847at2"/>
<accession>A0A285UFB6</accession>
<reference evidence="2" key="1">
    <citation type="submission" date="2017-08" db="EMBL/GenBank/DDBJ databases">
        <authorList>
            <person name="Varghese N."/>
            <person name="Submissions S."/>
        </authorList>
    </citation>
    <scope>NUCLEOTIDE SEQUENCE [LARGE SCALE GENOMIC DNA]</scope>
    <source>
        <strain evidence="2">DSM 23173</strain>
    </source>
</reference>
<gene>
    <name evidence="1" type="ORF">SAMN05878391_1037</name>
</gene>
<sequence>MNAQEKKIYALAGEKDEVIVLAPRKDKSFAKLSIKSFENMPFTSKSALAARVRKNSYFLIRNDEKATLYSVDDSLYYASYDVTEEVNASPDPYSFVFMGFKFKFHKIL</sequence>
<dbReference type="AlphaFoldDB" id="A0A285UFB6"/>
<keyword evidence="2" id="KW-1185">Reference proteome</keyword>
<evidence type="ECO:0000313" key="2">
    <source>
        <dbReference type="Proteomes" id="UP000219412"/>
    </source>
</evidence>
<evidence type="ECO:0000313" key="1">
    <source>
        <dbReference type="EMBL" id="SOC40634.1"/>
    </source>
</evidence>
<name>A0A285UFB6_9STAP</name>